<feature type="region of interest" description="Disordered" evidence="15">
    <location>
        <begin position="1"/>
        <end position="22"/>
    </location>
</feature>
<feature type="transmembrane region" description="Helical" evidence="14">
    <location>
        <begin position="830"/>
        <end position="852"/>
    </location>
</feature>
<feature type="transmembrane region" description="Helical" evidence="14">
    <location>
        <begin position="460"/>
        <end position="482"/>
    </location>
</feature>
<dbReference type="Gene3D" id="3.40.1110.10">
    <property type="entry name" value="Calcium-transporting ATPase, cytoplasmic domain N"/>
    <property type="match status" value="1"/>
</dbReference>
<evidence type="ECO:0000259" key="16">
    <source>
        <dbReference type="PROSITE" id="PS50846"/>
    </source>
</evidence>
<evidence type="ECO:0000313" key="17">
    <source>
        <dbReference type="EMBL" id="AKT40332.1"/>
    </source>
</evidence>
<dbReference type="SUPFAM" id="SSF55008">
    <property type="entry name" value="HMA, heavy metal-associated domain"/>
    <property type="match status" value="1"/>
</dbReference>
<dbReference type="FunFam" id="3.30.70.100:FF:000005">
    <property type="entry name" value="Copper-exporting P-type ATPase A"/>
    <property type="match status" value="1"/>
</dbReference>
<feature type="compositionally biased region" description="Low complexity" evidence="15">
    <location>
        <begin position="182"/>
        <end position="193"/>
    </location>
</feature>
<feature type="compositionally biased region" description="Polar residues" evidence="15">
    <location>
        <begin position="164"/>
        <end position="173"/>
    </location>
</feature>
<sequence>MTTTSGPAPTQTPPARAERRDLPIRGMTCASCVRHVERALRRVDGVQEANVNLVTQRATVLFDPGATSVRALAEAVEEAGYEVPGALAPDETDSAGPASSPTAAEAEASSEASLSLKSDASTGEASTGEASTGEASTGEGSKSEGSASQASSRGASSKDGASQREASSPSAVASTPRRVNRAKATSSARSTAETLREAEAREQRTLRRDLLLAAAFTAPLLVIAMSHGAIPFLDGALGRWLQLGLATPVVFGPGRRFFHLAWLALRRRSADMNVLIALGAGAAYLYSALGVLAPSLFPHAEHGHTPHLYFEAAAAILTFVLLGRLLEGRSRAHLGDAVRGLVALQPRTARRLRGDTEEAVPVEALVPGDLVLVRPGERLPADGQIVRGSSGIDESMLTGESLPVDKAEGDPVSAGTLNTSGAITLRVTTTGEGTALARIARAVEDAQGSKAPIARLADVVSGYFVPTVVGIALLSFGAWLWLTPGPDALATAIERAVAVLVIACPCALGLATPAAVAVGTGRGAELGVLVKGGAALEALSRVDLVLVDKTGTLTTGKPALTHVIDRSGLGEDALLALVGSAERGSEHPIAHALVEGARARGATLDTPDVLRAEAGHGVEARIGDRTLRVGTRAFLAAAGIDPEPLEPDASRLAEQGSTPSFVAIDGRLAGLVAVADRPADGAREAIAELTHLGVDLAVLTGDRQATARAIARELGVTEVHAELRPEDKARIITDARRDGRRVAMVGDGVNDAPALASADVGIAIGTGADIALDAADVALLHGGIRGVPTSVRLARKTLGTIRQNLFFAFVYNVIGIPIAAGVFFPWTGWLLSPVIASAAMSLSSVSVLLSSLRLRRFQG</sequence>
<dbReference type="KEGG" id="ccro:CMC5_044850"/>
<dbReference type="PANTHER" id="PTHR43520">
    <property type="entry name" value="ATP7, ISOFORM B"/>
    <property type="match status" value="1"/>
</dbReference>
<dbReference type="GO" id="GO:0005507">
    <property type="term" value="F:copper ion binding"/>
    <property type="evidence" value="ECO:0007669"/>
    <property type="project" value="TreeGrafter"/>
</dbReference>
<dbReference type="SUPFAM" id="SSF56784">
    <property type="entry name" value="HAD-like"/>
    <property type="match status" value="1"/>
</dbReference>
<evidence type="ECO:0000256" key="11">
    <source>
        <dbReference type="ARBA" id="ARBA00022989"/>
    </source>
</evidence>
<evidence type="ECO:0000256" key="9">
    <source>
        <dbReference type="ARBA" id="ARBA00022840"/>
    </source>
</evidence>
<dbReference type="InterPro" id="IPR006121">
    <property type="entry name" value="HMA_dom"/>
</dbReference>
<evidence type="ECO:0000256" key="3">
    <source>
        <dbReference type="ARBA" id="ARBA00012517"/>
    </source>
</evidence>
<dbReference type="GO" id="GO:0140581">
    <property type="term" value="F:P-type monovalent copper transporter activity"/>
    <property type="evidence" value="ECO:0007669"/>
    <property type="project" value="UniProtKB-EC"/>
</dbReference>
<dbReference type="Gene3D" id="3.30.70.100">
    <property type="match status" value="1"/>
</dbReference>
<dbReference type="InterPro" id="IPR023214">
    <property type="entry name" value="HAD_sf"/>
</dbReference>
<proteinExistence type="inferred from homology"/>
<dbReference type="NCBIfam" id="TIGR01525">
    <property type="entry name" value="ATPase-IB_hvy"/>
    <property type="match status" value="1"/>
</dbReference>
<dbReference type="Gene3D" id="2.70.150.10">
    <property type="entry name" value="Calcium-transporting ATPase, cytoplasmic transduction domain A"/>
    <property type="match status" value="1"/>
</dbReference>
<dbReference type="PRINTS" id="PR00119">
    <property type="entry name" value="CATATPASE"/>
</dbReference>
<evidence type="ECO:0000256" key="13">
    <source>
        <dbReference type="ARBA" id="ARBA00023136"/>
    </source>
</evidence>
<feature type="transmembrane region" description="Helical" evidence="14">
    <location>
        <begin position="497"/>
        <end position="518"/>
    </location>
</feature>
<dbReference type="PANTHER" id="PTHR43520:SF8">
    <property type="entry name" value="P-TYPE CU(+) TRANSPORTER"/>
    <property type="match status" value="1"/>
</dbReference>
<dbReference type="CDD" id="cd02094">
    <property type="entry name" value="P-type_ATPase_Cu-like"/>
    <property type="match status" value="1"/>
</dbReference>
<dbReference type="InterPro" id="IPR017969">
    <property type="entry name" value="Heavy-metal-associated_CS"/>
</dbReference>
<dbReference type="InterPro" id="IPR044492">
    <property type="entry name" value="P_typ_ATPase_HD_dom"/>
</dbReference>
<dbReference type="NCBIfam" id="TIGR01511">
    <property type="entry name" value="ATPase-IB1_Cu"/>
    <property type="match status" value="1"/>
</dbReference>
<dbReference type="GO" id="GO:0060003">
    <property type="term" value="P:copper ion export"/>
    <property type="evidence" value="ECO:0007669"/>
    <property type="project" value="UniProtKB-ARBA"/>
</dbReference>
<dbReference type="SFLD" id="SFLDS00003">
    <property type="entry name" value="Haloacid_Dehalogenase"/>
    <property type="match status" value="1"/>
</dbReference>
<dbReference type="EC" id="7.2.2.8" evidence="3"/>
<comment type="subcellular location">
    <subcellularLocation>
        <location evidence="1">Cell membrane</location>
        <topology evidence="1">Multi-pass membrane protein</topology>
    </subcellularLocation>
</comment>
<dbReference type="GO" id="GO:0055070">
    <property type="term" value="P:copper ion homeostasis"/>
    <property type="evidence" value="ECO:0007669"/>
    <property type="project" value="TreeGrafter"/>
</dbReference>
<dbReference type="InterPro" id="IPR001757">
    <property type="entry name" value="P_typ_ATPase"/>
</dbReference>
<protein>
    <recommendedName>
        <fullName evidence="3">P-type Cu(+) transporter</fullName>
        <ecNumber evidence="3">7.2.2.8</ecNumber>
    </recommendedName>
</protein>
<dbReference type="InterPro" id="IPR027256">
    <property type="entry name" value="P-typ_ATPase_IB"/>
</dbReference>
<evidence type="ECO:0000256" key="6">
    <source>
        <dbReference type="ARBA" id="ARBA00022692"/>
    </source>
</evidence>
<evidence type="ECO:0000256" key="7">
    <source>
        <dbReference type="ARBA" id="ARBA00022723"/>
    </source>
</evidence>
<dbReference type="GO" id="GO:0043682">
    <property type="term" value="F:P-type divalent copper transporter activity"/>
    <property type="evidence" value="ECO:0007669"/>
    <property type="project" value="TreeGrafter"/>
</dbReference>
<feature type="compositionally biased region" description="Low complexity" evidence="15">
    <location>
        <begin position="94"/>
        <end position="157"/>
    </location>
</feature>
<evidence type="ECO:0000313" key="18">
    <source>
        <dbReference type="Proteomes" id="UP000067626"/>
    </source>
</evidence>
<dbReference type="GO" id="GO:0016887">
    <property type="term" value="F:ATP hydrolysis activity"/>
    <property type="evidence" value="ECO:0007669"/>
    <property type="project" value="InterPro"/>
</dbReference>
<dbReference type="Gene3D" id="3.40.50.1000">
    <property type="entry name" value="HAD superfamily/HAD-like"/>
    <property type="match status" value="1"/>
</dbReference>
<dbReference type="PROSITE" id="PS01047">
    <property type="entry name" value="HMA_1"/>
    <property type="match status" value="1"/>
</dbReference>
<feature type="transmembrane region" description="Helical" evidence="14">
    <location>
        <begin position="236"/>
        <end position="254"/>
    </location>
</feature>
<dbReference type="GO" id="GO:0005886">
    <property type="term" value="C:plasma membrane"/>
    <property type="evidence" value="ECO:0007669"/>
    <property type="project" value="UniProtKB-SubCell"/>
</dbReference>
<dbReference type="SFLD" id="SFLDG00002">
    <property type="entry name" value="C1.7:_P-type_atpase_like"/>
    <property type="match status" value="1"/>
</dbReference>
<dbReference type="AlphaFoldDB" id="A0A0K1EI22"/>
<dbReference type="InterPro" id="IPR023298">
    <property type="entry name" value="ATPase_P-typ_TM_dom_sf"/>
</dbReference>
<feature type="domain" description="HMA" evidence="16">
    <location>
        <begin position="18"/>
        <end position="84"/>
    </location>
</feature>
<dbReference type="EMBL" id="CP012159">
    <property type="protein sequence ID" value="AKT40332.1"/>
    <property type="molecule type" value="Genomic_DNA"/>
</dbReference>
<feature type="transmembrane region" description="Helical" evidence="14">
    <location>
        <begin position="210"/>
        <end position="230"/>
    </location>
</feature>
<dbReference type="PRINTS" id="PR00942">
    <property type="entry name" value="CUATPASEI"/>
</dbReference>
<dbReference type="InterPro" id="IPR036163">
    <property type="entry name" value="HMA_dom_sf"/>
</dbReference>
<keyword evidence="11 14" id="KW-1133">Transmembrane helix</keyword>
<evidence type="ECO:0000256" key="5">
    <source>
        <dbReference type="ARBA" id="ARBA00022475"/>
    </source>
</evidence>
<dbReference type="InterPro" id="IPR036412">
    <property type="entry name" value="HAD-like_sf"/>
</dbReference>
<evidence type="ECO:0000256" key="10">
    <source>
        <dbReference type="ARBA" id="ARBA00022967"/>
    </source>
</evidence>
<keyword evidence="12" id="KW-0406">Ion transport</keyword>
<keyword evidence="18" id="KW-1185">Reference proteome</keyword>
<dbReference type="InterPro" id="IPR018303">
    <property type="entry name" value="ATPase_P-typ_P_site"/>
</dbReference>
<keyword evidence="7 14" id="KW-0479">Metal-binding</keyword>
<dbReference type="CDD" id="cd00371">
    <property type="entry name" value="HMA"/>
    <property type="match status" value="1"/>
</dbReference>
<keyword evidence="9 14" id="KW-0067">ATP-binding</keyword>
<accession>A0A0K1EI22</accession>
<dbReference type="GO" id="GO:0005524">
    <property type="term" value="F:ATP binding"/>
    <property type="evidence" value="ECO:0007669"/>
    <property type="project" value="UniProtKB-UniRule"/>
</dbReference>
<gene>
    <name evidence="17" type="ORF">CMC5_044850</name>
</gene>
<dbReference type="STRING" id="52.CMC5_044850"/>
<organism evidence="17 18">
    <name type="scientific">Chondromyces crocatus</name>
    <dbReference type="NCBI Taxonomy" id="52"/>
    <lineage>
        <taxon>Bacteria</taxon>
        <taxon>Pseudomonadati</taxon>
        <taxon>Myxococcota</taxon>
        <taxon>Polyangia</taxon>
        <taxon>Polyangiales</taxon>
        <taxon>Polyangiaceae</taxon>
        <taxon>Chondromyces</taxon>
    </lineage>
</organism>
<keyword evidence="4" id="KW-0813">Transport</keyword>
<dbReference type="InterPro" id="IPR023299">
    <property type="entry name" value="ATPase_P-typ_cyto_dom_N"/>
</dbReference>
<dbReference type="SFLD" id="SFLDF00027">
    <property type="entry name" value="p-type_atpase"/>
    <property type="match status" value="1"/>
</dbReference>
<dbReference type="InterPro" id="IPR008250">
    <property type="entry name" value="ATPase_P-typ_transduc_dom_A_sf"/>
</dbReference>
<comment type="similarity">
    <text evidence="2 14">Belongs to the cation transport ATPase (P-type) (TC 3.A.3) family. Type IB subfamily.</text>
</comment>
<dbReference type="FunFam" id="2.70.150.10:FF:000020">
    <property type="entry name" value="Copper-exporting P-type ATPase A"/>
    <property type="match status" value="1"/>
</dbReference>
<evidence type="ECO:0000256" key="15">
    <source>
        <dbReference type="SAM" id="MobiDB-lite"/>
    </source>
</evidence>
<reference evidence="17 18" key="1">
    <citation type="submission" date="2015-07" db="EMBL/GenBank/DDBJ databases">
        <title>Genome analysis of myxobacterium Chondromyces crocatus Cm c5 reveals a high potential for natural compound synthesis and the genetic basis for the loss of fruiting body formation.</title>
        <authorList>
            <person name="Zaburannyi N."/>
            <person name="Bunk B."/>
            <person name="Maier J."/>
            <person name="Overmann J."/>
            <person name="Mueller R."/>
        </authorList>
    </citation>
    <scope>NUCLEOTIDE SEQUENCE [LARGE SCALE GENOMIC DNA]</scope>
    <source>
        <strain evidence="17 18">Cm c5</strain>
    </source>
</reference>
<keyword evidence="8 14" id="KW-0547">Nucleotide-binding</keyword>
<evidence type="ECO:0000256" key="8">
    <source>
        <dbReference type="ARBA" id="ARBA00022741"/>
    </source>
</evidence>
<dbReference type="Pfam" id="PF00702">
    <property type="entry name" value="Hydrolase"/>
    <property type="match status" value="1"/>
</dbReference>
<evidence type="ECO:0000256" key="14">
    <source>
        <dbReference type="RuleBase" id="RU362081"/>
    </source>
</evidence>
<dbReference type="Proteomes" id="UP000067626">
    <property type="component" value="Chromosome"/>
</dbReference>
<dbReference type="Pfam" id="PF00403">
    <property type="entry name" value="HMA"/>
    <property type="match status" value="1"/>
</dbReference>
<dbReference type="PATRIC" id="fig|52.7.peg.4942"/>
<keyword evidence="10" id="KW-1278">Translocase</keyword>
<dbReference type="PROSITE" id="PS00154">
    <property type="entry name" value="ATPASE_E1_E2"/>
    <property type="match status" value="1"/>
</dbReference>
<keyword evidence="6 14" id="KW-0812">Transmembrane</keyword>
<evidence type="ECO:0000256" key="12">
    <source>
        <dbReference type="ARBA" id="ARBA00023065"/>
    </source>
</evidence>
<feature type="region of interest" description="Disordered" evidence="15">
    <location>
        <begin position="86"/>
        <end position="200"/>
    </location>
</feature>
<dbReference type="Pfam" id="PF00122">
    <property type="entry name" value="E1-E2_ATPase"/>
    <property type="match status" value="1"/>
</dbReference>
<evidence type="ECO:0000256" key="1">
    <source>
        <dbReference type="ARBA" id="ARBA00004651"/>
    </source>
</evidence>
<feature type="transmembrane region" description="Helical" evidence="14">
    <location>
        <begin position="274"/>
        <end position="296"/>
    </location>
</feature>
<dbReference type="RefSeq" id="WP_050432277.1">
    <property type="nucleotide sequence ID" value="NZ_CP012159.1"/>
</dbReference>
<evidence type="ECO:0000256" key="2">
    <source>
        <dbReference type="ARBA" id="ARBA00006024"/>
    </source>
</evidence>
<feature type="transmembrane region" description="Helical" evidence="14">
    <location>
        <begin position="805"/>
        <end position="824"/>
    </location>
</feature>
<dbReference type="SUPFAM" id="SSF81653">
    <property type="entry name" value="Calcium ATPase, transduction domain A"/>
    <property type="match status" value="1"/>
</dbReference>
<dbReference type="PROSITE" id="PS50846">
    <property type="entry name" value="HMA_2"/>
    <property type="match status" value="1"/>
</dbReference>
<name>A0A0K1EI22_CHOCO</name>
<dbReference type="SUPFAM" id="SSF81665">
    <property type="entry name" value="Calcium ATPase, transmembrane domain M"/>
    <property type="match status" value="1"/>
</dbReference>
<evidence type="ECO:0000256" key="4">
    <source>
        <dbReference type="ARBA" id="ARBA00022448"/>
    </source>
</evidence>
<dbReference type="InterPro" id="IPR059000">
    <property type="entry name" value="ATPase_P-type_domA"/>
</dbReference>
<keyword evidence="5 14" id="KW-1003">Cell membrane</keyword>
<dbReference type="NCBIfam" id="TIGR01494">
    <property type="entry name" value="ATPase_P-type"/>
    <property type="match status" value="1"/>
</dbReference>
<keyword evidence="13 14" id="KW-0472">Membrane</keyword>
<feature type="transmembrane region" description="Helical" evidence="14">
    <location>
        <begin position="308"/>
        <end position="326"/>
    </location>
</feature>